<dbReference type="PANTHER" id="PTHR43563">
    <property type="entry name" value="AMINE OXIDASE"/>
    <property type="match status" value="1"/>
</dbReference>
<dbReference type="OrthoDB" id="337830at2"/>
<dbReference type="Gene3D" id="3.90.660.10">
    <property type="match status" value="1"/>
</dbReference>
<sequence>MSTTTDVVIIGAGFAGLTAARELTQQGYSVKILEARGRIAGRTWVENRMGRNLELGGTWVHWVQPHVWAEMTRYGIGVVTGPEFEKAYWWADGQRHEGPAERVLEIIDEPNRRLLEQARELIPLPYQPLNNPAVKGVDHESVSARIDALGLGEEARQLMRTFWSLNFNGNIGDAAFTQALRWCSAASGDWMLMFEACATYKVEGGTVALADAILADTAADLHLNTPVERVEQNNDGVTVTTADGATHSARAVIVTLPLNALNTVEFSPALSEGKQAAAARGQAGLGAKLWIKVKGKWDRFVAFGGEDWPINFVQSEYFDEDSTTLVAFGPDGNAVDVEDKDAAQAVLDKLVPGIEVLEVAGHSWVGDEFAKSTWPMHYTGYLSEHLEEMQRPEGNVFLAGSDYANGWGGFIDGAIESGLTTARNVAARLGRHKESVTR</sequence>
<evidence type="ECO:0000256" key="1">
    <source>
        <dbReference type="ARBA" id="ARBA00001974"/>
    </source>
</evidence>
<name>N1V1F3_9MICC</name>
<dbReference type="PRINTS" id="PR00757">
    <property type="entry name" value="AMINEOXDASEF"/>
</dbReference>
<evidence type="ECO:0000256" key="3">
    <source>
        <dbReference type="ARBA" id="ARBA00023002"/>
    </source>
</evidence>
<dbReference type="InterPro" id="IPR050703">
    <property type="entry name" value="Flavin_MAO"/>
</dbReference>
<protein>
    <submittedName>
        <fullName evidence="6">Amine oxidase</fullName>
    </submittedName>
</protein>
<dbReference type="Proteomes" id="UP000010729">
    <property type="component" value="Unassembled WGS sequence"/>
</dbReference>
<comment type="cofactor">
    <cofactor evidence="1">
        <name>FAD</name>
        <dbReference type="ChEBI" id="CHEBI:57692"/>
    </cofactor>
</comment>
<dbReference type="GO" id="GO:0016491">
    <property type="term" value="F:oxidoreductase activity"/>
    <property type="evidence" value="ECO:0007669"/>
    <property type="project" value="UniProtKB-KW"/>
</dbReference>
<dbReference type="Gene3D" id="1.10.405.10">
    <property type="entry name" value="Guanine Nucleotide Dissociation Inhibitor, domain 1"/>
    <property type="match status" value="1"/>
</dbReference>
<dbReference type="RefSeq" id="WP_005269482.1">
    <property type="nucleotide sequence ID" value="NZ_ANPE02000145.1"/>
</dbReference>
<dbReference type="AlphaFoldDB" id="N1V1F3"/>
<feature type="binding site" evidence="4">
    <location>
        <position position="227"/>
    </location>
    <ligand>
        <name>FAD</name>
        <dbReference type="ChEBI" id="CHEBI:57692"/>
    </ligand>
</feature>
<keyword evidence="3" id="KW-0560">Oxidoreductase</keyword>
<evidence type="ECO:0000256" key="2">
    <source>
        <dbReference type="ARBA" id="ARBA00005995"/>
    </source>
</evidence>
<evidence type="ECO:0000256" key="4">
    <source>
        <dbReference type="PIRSR" id="PIRSR601613-1"/>
    </source>
</evidence>
<organism evidence="6 7">
    <name type="scientific">Arthrobacter crystallopoietes BAB-32</name>
    <dbReference type="NCBI Taxonomy" id="1246476"/>
    <lineage>
        <taxon>Bacteria</taxon>
        <taxon>Bacillati</taxon>
        <taxon>Actinomycetota</taxon>
        <taxon>Actinomycetes</taxon>
        <taxon>Micrococcales</taxon>
        <taxon>Micrococcaceae</taxon>
        <taxon>Crystallibacter</taxon>
    </lineage>
</organism>
<dbReference type="InterPro" id="IPR002937">
    <property type="entry name" value="Amino_oxidase"/>
</dbReference>
<dbReference type="InterPro" id="IPR036188">
    <property type="entry name" value="FAD/NAD-bd_sf"/>
</dbReference>
<keyword evidence="7" id="KW-1185">Reference proteome</keyword>
<reference evidence="6 7" key="1">
    <citation type="journal article" date="2013" name="Genome Announc.">
        <title>Draft Genome Sequence of Arthrobacter crystallopoietes Strain BAB-32, Revealing Genes for Bioremediation.</title>
        <authorList>
            <person name="Joshi M.N."/>
            <person name="Pandit A.S."/>
            <person name="Sharma A."/>
            <person name="Pandya R.V."/>
            <person name="Desai S.M."/>
            <person name="Saxena A.K."/>
            <person name="Bagatharia S.B."/>
        </authorList>
    </citation>
    <scope>NUCLEOTIDE SEQUENCE [LARGE SCALE GENOMIC DNA]</scope>
    <source>
        <strain evidence="6 7">BAB-32</strain>
    </source>
</reference>
<evidence type="ECO:0000259" key="5">
    <source>
        <dbReference type="Pfam" id="PF01593"/>
    </source>
</evidence>
<proteinExistence type="inferred from homology"/>
<comment type="caution">
    <text evidence="6">The sequence shown here is derived from an EMBL/GenBank/DDBJ whole genome shotgun (WGS) entry which is preliminary data.</text>
</comment>
<evidence type="ECO:0000313" key="6">
    <source>
        <dbReference type="EMBL" id="EMY33897.1"/>
    </source>
</evidence>
<accession>N1V1F3</accession>
<feature type="domain" description="Amine oxidase" evidence="5">
    <location>
        <begin position="14"/>
        <end position="425"/>
    </location>
</feature>
<dbReference type="EMBL" id="ANPE02000145">
    <property type="protein sequence ID" value="EMY33897.1"/>
    <property type="molecule type" value="Genomic_DNA"/>
</dbReference>
<evidence type="ECO:0000313" key="7">
    <source>
        <dbReference type="Proteomes" id="UP000010729"/>
    </source>
</evidence>
<feature type="binding site" evidence="4">
    <location>
        <begin position="34"/>
        <end position="35"/>
    </location>
    <ligand>
        <name>FAD</name>
        <dbReference type="ChEBI" id="CHEBI:57692"/>
    </ligand>
</feature>
<dbReference type="Gene3D" id="3.50.50.60">
    <property type="entry name" value="FAD/NAD(P)-binding domain"/>
    <property type="match status" value="1"/>
</dbReference>
<dbReference type="Pfam" id="PF01593">
    <property type="entry name" value="Amino_oxidase"/>
    <property type="match status" value="1"/>
</dbReference>
<dbReference type="InterPro" id="IPR001613">
    <property type="entry name" value="Flavin_amine_oxidase"/>
</dbReference>
<dbReference type="SUPFAM" id="SSF51905">
    <property type="entry name" value="FAD/NAD(P)-binding domain"/>
    <property type="match status" value="1"/>
</dbReference>
<gene>
    <name evidence="6" type="ORF">D477_012490</name>
</gene>
<feature type="binding site" evidence="4">
    <location>
        <position position="328"/>
    </location>
    <ligand>
        <name>substrate</name>
    </ligand>
</feature>
<comment type="similarity">
    <text evidence="2">Belongs to the flavin monoamine oxidase family.</text>
</comment>
<dbReference type="PANTHER" id="PTHR43563:SF1">
    <property type="entry name" value="AMINE OXIDASE [FLAVIN-CONTAINING] B"/>
    <property type="match status" value="1"/>
</dbReference>